<dbReference type="EMBL" id="MTCZ01000002">
    <property type="protein sequence ID" value="OWP85371.1"/>
    <property type="molecule type" value="Genomic_DNA"/>
</dbReference>
<organism evidence="1 2">
    <name type="scientific">Flavobacterium davisii</name>
    <dbReference type="NCBI Taxonomy" id="2906077"/>
    <lineage>
        <taxon>Bacteria</taxon>
        <taxon>Pseudomonadati</taxon>
        <taxon>Bacteroidota</taxon>
        <taxon>Flavobacteriia</taxon>
        <taxon>Flavobacteriales</taxon>
        <taxon>Flavobacteriaceae</taxon>
        <taxon>Flavobacterium</taxon>
    </lineage>
</organism>
<dbReference type="Proteomes" id="UP000197768">
    <property type="component" value="Unassembled WGS sequence"/>
</dbReference>
<name>A0A246GLV7_9FLAO</name>
<evidence type="ECO:0000313" key="2">
    <source>
        <dbReference type="Proteomes" id="UP000197768"/>
    </source>
</evidence>
<comment type="caution">
    <text evidence="1">The sequence shown here is derived from an EMBL/GenBank/DDBJ whole genome shotgun (WGS) entry which is preliminary data.</text>
</comment>
<dbReference type="AlphaFoldDB" id="A0A246GLV7"/>
<evidence type="ECO:0000313" key="1">
    <source>
        <dbReference type="EMBL" id="OWP85371.1"/>
    </source>
</evidence>
<accession>A0A246GLV7</accession>
<proteinExistence type="predicted"/>
<dbReference type="RefSeq" id="WP_088390038.1">
    <property type="nucleotide sequence ID" value="NZ_CP097869.1"/>
</dbReference>
<gene>
    <name evidence="1" type="ORF">BWK59_00525</name>
</gene>
<sequence length="134" mass="15090">MTRKELNTKNTTGSKGFYSLLLAFLLFFSLSAKSISFAQALSTHTFKIEKTKVKQGKALTVQQTADEDEELAELDIDDEDDLEDGHLLAVFQYFQDLLAPLTSEKVVAKSAVSLGVSYKKPLYILYCNWKFHLS</sequence>
<protein>
    <submittedName>
        <fullName evidence="1">Uncharacterized protein</fullName>
    </submittedName>
</protein>
<reference evidence="1 2" key="1">
    <citation type="journal article" date="2017" name="Infect. Genet. Evol.">
        <title>Comparative genome analysis of fish pathogen Flavobacterium columnare reveals extensive sequence diversity within the species.</title>
        <authorList>
            <person name="Kayansamruaj P."/>
            <person name="Dong H.T."/>
            <person name="Hirono I."/>
            <person name="Kondo H."/>
            <person name="Senapin S."/>
            <person name="Rodkhum C."/>
        </authorList>
    </citation>
    <scope>NUCLEOTIDE SEQUENCE [LARGE SCALE GENOMIC DNA]</scope>
    <source>
        <strain evidence="1 2">1215</strain>
    </source>
</reference>